<dbReference type="InterPro" id="IPR052199">
    <property type="entry name" value="MIPS"/>
</dbReference>
<name>X1IWE6_9ZZZZ</name>
<dbReference type="EMBL" id="BARU01037309">
    <property type="protein sequence ID" value="GAH86776.1"/>
    <property type="molecule type" value="Genomic_DNA"/>
</dbReference>
<organism evidence="1">
    <name type="scientific">marine sediment metagenome</name>
    <dbReference type="NCBI Taxonomy" id="412755"/>
    <lineage>
        <taxon>unclassified sequences</taxon>
        <taxon>metagenomes</taxon>
        <taxon>ecological metagenomes</taxon>
    </lineage>
</organism>
<feature type="non-terminal residue" evidence="1">
    <location>
        <position position="83"/>
    </location>
</feature>
<evidence type="ECO:0000313" key="1">
    <source>
        <dbReference type="EMBL" id="GAH86776.1"/>
    </source>
</evidence>
<dbReference type="AlphaFoldDB" id="X1IWE6"/>
<dbReference type="InterPro" id="IPR036291">
    <property type="entry name" value="NAD(P)-bd_dom_sf"/>
</dbReference>
<dbReference type="SUPFAM" id="SSF51735">
    <property type="entry name" value="NAD(P)-binding Rossmann-fold domains"/>
    <property type="match status" value="1"/>
</dbReference>
<reference evidence="1" key="1">
    <citation type="journal article" date="2014" name="Front. Microbiol.">
        <title>High frequency of phylogenetically diverse reductive dehalogenase-homologous genes in deep subseafloor sedimentary metagenomes.</title>
        <authorList>
            <person name="Kawai M."/>
            <person name="Futagami T."/>
            <person name="Toyoda A."/>
            <person name="Takaki Y."/>
            <person name="Nishi S."/>
            <person name="Hori S."/>
            <person name="Arai W."/>
            <person name="Tsubouchi T."/>
            <person name="Morono Y."/>
            <person name="Uchiyama I."/>
            <person name="Ito T."/>
            <person name="Fujiyama A."/>
            <person name="Inagaki F."/>
            <person name="Takami H."/>
        </authorList>
    </citation>
    <scope>NUCLEOTIDE SEQUENCE</scope>
    <source>
        <strain evidence="1">Expedition CK06-06</strain>
    </source>
</reference>
<dbReference type="GO" id="GO:0006021">
    <property type="term" value="P:inositol biosynthetic process"/>
    <property type="evidence" value="ECO:0007669"/>
    <property type="project" value="TreeGrafter"/>
</dbReference>
<accession>X1IWE6</accession>
<dbReference type="PANTHER" id="PTHR43125">
    <property type="entry name" value="INOSITOL-3-PHOSPHATE SYNTHASE"/>
    <property type="match status" value="1"/>
</dbReference>
<dbReference type="Gene3D" id="3.40.50.720">
    <property type="entry name" value="NAD(P)-binding Rossmann-like Domain"/>
    <property type="match status" value="1"/>
</dbReference>
<dbReference type="GO" id="GO:0004512">
    <property type="term" value="F:inositol-3-phosphate synthase activity"/>
    <property type="evidence" value="ECO:0007669"/>
    <property type="project" value="TreeGrafter"/>
</dbReference>
<gene>
    <name evidence="1" type="ORF">S03H2_58162</name>
</gene>
<dbReference type="PANTHER" id="PTHR43125:SF1">
    <property type="entry name" value="INOSITOL-3-PHOSPHATE SYNTHASE"/>
    <property type="match status" value="1"/>
</dbReference>
<protein>
    <submittedName>
        <fullName evidence="1">Uncharacterized protein</fullName>
    </submittedName>
</protein>
<comment type="caution">
    <text evidence="1">The sequence shown here is derived from an EMBL/GenBank/DDBJ whole genome shotgun (WGS) entry which is preliminary data.</text>
</comment>
<sequence length="83" mass="9371">MHWNIGGYEPFDIEVVAAFDIDKRKVGKDVSEAIFAFPNCTTVFCKDIPEIEVRVQMGRILDVFTKSSLVSSFSSAKTKVHWS</sequence>
<proteinExistence type="predicted"/>